<evidence type="ECO:0000313" key="2">
    <source>
        <dbReference type="Proteomes" id="UP000828048"/>
    </source>
</evidence>
<protein>
    <submittedName>
        <fullName evidence="1">Uncharacterized protein</fullName>
    </submittedName>
</protein>
<gene>
    <name evidence="1" type="ORF">Vadar_031644</name>
</gene>
<organism evidence="1 2">
    <name type="scientific">Vaccinium darrowii</name>
    <dbReference type="NCBI Taxonomy" id="229202"/>
    <lineage>
        <taxon>Eukaryota</taxon>
        <taxon>Viridiplantae</taxon>
        <taxon>Streptophyta</taxon>
        <taxon>Embryophyta</taxon>
        <taxon>Tracheophyta</taxon>
        <taxon>Spermatophyta</taxon>
        <taxon>Magnoliopsida</taxon>
        <taxon>eudicotyledons</taxon>
        <taxon>Gunneridae</taxon>
        <taxon>Pentapetalae</taxon>
        <taxon>asterids</taxon>
        <taxon>Ericales</taxon>
        <taxon>Ericaceae</taxon>
        <taxon>Vaccinioideae</taxon>
        <taxon>Vaccinieae</taxon>
        <taxon>Vaccinium</taxon>
    </lineage>
</organism>
<sequence length="380" mass="43336">MEKQSMDIEINRSFSPISCEVLDSARDESRSRRKLEFEDDDAFLNMDVPMEDDGEQDESHNSDDLTGDINFVHSKISNEAIPKVDMKFMTEEAAYQFYNAYAYKVGFSVRRSKEHKDKSGRIVTRIFCCSCEGKRGKDKRDVIVKSHRPETRFGCLARMKIKYCRETKQYYVAEFGPVHNHMVCTPSKTHLHRSHRKFSDAQAAQADMANDSGIAPRAIVEFMAREVDDPKAMMGIRYKELCRLCTQLATRAAETEEAHKIALNALKKIAEEVDASLMGEPLHETSNAIIIASQEITETTYGEGSEKRAKGLKVKKRTTRSSKRPRNALERAIKSKRAPVKNPVEHEIQDSSPFTQAPLSQPIDDDLWFYSFEYGGQPKE</sequence>
<evidence type="ECO:0000313" key="1">
    <source>
        <dbReference type="EMBL" id="KAH7867302.1"/>
    </source>
</evidence>
<comment type="caution">
    <text evidence="1">The sequence shown here is derived from an EMBL/GenBank/DDBJ whole genome shotgun (WGS) entry which is preliminary data.</text>
</comment>
<reference evidence="1 2" key="1">
    <citation type="journal article" date="2021" name="Hortic Res">
        <title>High-quality reference genome and annotation aids understanding of berry development for evergreen blueberry (Vaccinium darrowii).</title>
        <authorList>
            <person name="Yu J."/>
            <person name="Hulse-Kemp A.M."/>
            <person name="Babiker E."/>
            <person name="Staton M."/>
        </authorList>
    </citation>
    <scope>NUCLEOTIDE SEQUENCE [LARGE SCALE GENOMIC DNA]</scope>
    <source>
        <strain evidence="2">cv. NJ 8807/NJ 8810</strain>
        <tissue evidence="1">Young leaf</tissue>
    </source>
</reference>
<dbReference type="Proteomes" id="UP000828048">
    <property type="component" value="Chromosome 9"/>
</dbReference>
<proteinExistence type="predicted"/>
<name>A0ACB7ZML9_9ERIC</name>
<keyword evidence="2" id="KW-1185">Reference proteome</keyword>
<dbReference type="EMBL" id="CM037159">
    <property type="protein sequence ID" value="KAH7867302.1"/>
    <property type="molecule type" value="Genomic_DNA"/>
</dbReference>
<accession>A0ACB7ZML9</accession>